<evidence type="ECO:0000256" key="1">
    <source>
        <dbReference type="SAM" id="MobiDB-lite"/>
    </source>
</evidence>
<evidence type="ECO:0000313" key="3">
    <source>
        <dbReference type="EMBL" id="CAE8590330.1"/>
    </source>
</evidence>
<dbReference type="PANTHER" id="PTHR32387">
    <property type="entry name" value="WU:FJ29H11"/>
    <property type="match status" value="1"/>
</dbReference>
<dbReference type="SUPFAM" id="SSF55874">
    <property type="entry name" value="ATPase domain of HSP90 chaperone/DNA topoisomerase II/histidine kinase"/>
    <property type="match status" value="1"/>
</dbReference>
<dbReference type="NCBIfam" id="NF047352">
    <property type="entry name" value="P_loop_sacsin"/>
    <property type="match status" value="1"/>
</dbReference>
<dbReference type="InterPro" id="IPR058210">
    <property type="entry name" value="SACS/Nov_dom"/>
</dbReference>
<feature type="region of interest" description="Disordered" evidence="1">
    <location>
        <begin position="869"/>
        <end position="910"/>
    </location>
</feature>
<feature type="region of interest" description="Disordered" evidence="1">
    <location>
        <begin position="1884"/>
        <end position="1915"/>
    </location>
</feature>
<feature type="compositionally biased region" description="Basic and acidic residues" evidence="1">
    <location>
        <begin position="879"/>
        <end position="902"/>
    </location>
</feature>
<comment type="caution">
    <text evidence="3">The sequence shown here is derived from an EMBL/GenBank/DDBJ whole genome shotgun (WGS) entry which is preliminary data.</text>
</comment>
<protein>
    <recommendedName>
        <fullName evidence="2">Sacsin/Nov domain-containing protein</fullName>
    </recommendedName>
</protein>
<feature type="region of interest" description="Disordered" evidence="1">
    <location>
        <begin position="1802"/>
        <end position="1825"/>
    </location>
</feature>
<dbReference type="Pfam" id="PF25794">
    <property type="entry name" value="SACS"/>
    <property type="match status" value="1"/>
</dbReference>
<accession>A0A813DUX0</accession>
<dbReference type="InterPro" id="IPR052957">
    <property type="entry name" value="Auxin_embryo_med"/>
</dbReference>
<reference evidence="3" key="1">
    <citation type="submission" date="2021-02" db="EMBL/GenBank/DDBJ databases">
        <authorList>
            <person name="Dougan E. K."/>
            <person name="Rhodes N."/>
            <person name="Thang M."/>
            <person name="Chan C."/>
        </authorList>
    </citation>
    <scope>NUCLEOTIDE SEQUENCE</scope>
</reference>
<dbReference type="Proteomes" id="UP000654075">
    <property type="component" value="Unassembled WGS sequence"/>
</dbReference>
<sequence>MREMFVGCVELLAADIYASRTHFVLELLQNADDNEFGCEGGTEPTARFLLSRGCQTQGTYCPYIAISNTEVGLNAQDVAGMCAISRSSKLSQADRTGRKGIGFKSIFAVSSCPHVLSGAFTFKFDVQSDRMGYVTPTWLEKDEISRLPLEVQEMHRTGLTVIYLPLLATGKAELRMPAVPAGLGPAASGMATSPANSILTEVEGMLDALDPATLLFLRRLRCVEFRPVDGSLTTLTVKRNQKPTAAPEQEVVSITTKQSCRDGAEEATSTKTFAFLVSRNMPLSEGSVEPGPVSLALPISASSSGSGVFEITPQRAFATLPLCHTGLLLALNADWDVSASRTGVHENSRNERLVTLAAQAFADVAKHVDPSLLPFSPLEYLGDRPPLQRFWRWAREQFFRALMDSDVACVPAEVAEGVEQEGCGKFGPEREGLVAMRFALRRPGPAASSAEQAACALVSAGVLRQALGMHFAREPLPPGLRLEFFSRGHFISCMGRLVEEAVALISHQARSQRLAEIFSQLHDSLMEVAPVGSEGSVLERARLLRQAAFWPVLLDRSEPELESEELISSQVTATPLCAFCALEDGPIFASMGEGSSSTESPSENGSGGAFAFRFLLPKPTCRDGLLQPKGQKLESWRLRVLSPEAQEALHQTPGLAPLLGIRQTLEKEHIMGLCLDLHALESCDGKDQAPSSDVWWSSLEVFRDAWESKQRLQDANGQQQSVCSEIYSAKAGPQQVFEDSLSELGAAFDLLEPWRLRSLLFVPSTCGKLLHGPALACPLLLGQLVVDFCSSFGVGSVVGGRHMAALPPGRSPTTTATAITTTPTATTAATSAEVPLILERLRWERFLVEGLGAKSLAAEMLSSQLSSLSSWTTTNNNKNDNKNDNNKNDKNDNNNKNDKNDNNNDNNSLSRAGALSCPSFGALLLSRDWWLGIALAGGEPAEKLLARLVEQHGPEFFGSLPVRQSGSVWLLREHFSRDFEPFFAGVSSIGPNAVAAPLMDMSVSELTCAAQHCLRHMGVTLDLDGATLVNKCLNVLLQACENGLQVPKDNFTLLYATLHDTNCNDEVLLNKARSGIFMPERGCGVALESCVFLPARMQGLASLVGKKDLQPVYPGLRDFFVCRLGVCSSLTASDCLCALRSVRDSTSVSKDVEGGWVVNNLAKATHHTLTQLAAGAYFQLEELLQVSQEGPKSEGPESEIELAIRLLQNEDDGLICAPQRELEHWTVSWLPLSRCMWYDLPPGFQQDLCSMEAQYPPSLKRFFVFGLGMAEVNTHEVESRFRALAAEVETSNQAALQAAYASISRHIPELSSHLMESFTQLLSERLLFVPGFDQTAVRDHCVFLPPAANGLAALLGKVDLGLPYPGLEGFFVGCLGLPSCLTTEECLVALRTLQLKKQESLSMTLGLAAAAYSFMEQDFGGRTIRVVDISIVFDEEPLLCCPGPVVGGGGSQAPLPLPVRWRRAQDCMWYDAPAAGEVSGEVACTSIRASFVSFGLRSFFLEILGVPVLDSEEVAARLDLIARRVALSRGQAGVEAATVGQAYLQLLEALEECAHEGIQFHHQVLLDCLRQRVLIPGIGFTHASKCTWRPASTCSTIRSLNQRHDLAEIYGQVAGDSSEPLQHYFLHWLGVSPGLTCDECLEGLRNLRSTSKQVSNGETNKGTVAEAAGKIYRELAVALCPNQVSKGATDHVATAFTKEPLIFVPSRTELTAGKTWLTVEQCLWQLPAQAPQGWKTSREELASHYACGSTDSEVGLKHFFTERLGVPMSVRFQGKGQAQDDKVPITSGQPTWLVESAADTEFSPTAQSPFSESGREFRQAESGVVTGSGNAFRSLKQNADREMQKADETIRSNHREEQQGFADYEGNSIRIHQASSKLAKVHVEMPTASSDREDSWIPSPPEPHEQMRGVAADGRRDRRRLLERLARSVLAIKDDRHMISAANKVRHKAEECLDCNPQHDLYRVGFLEYTQTRGQNQAGTQAASIPVWIDRGDQERSLKRLQAASASGYLEKFAQLLFSISSLFSVPCLEQVHIFEEDTQTVAFNGGALFFNLRYFVEECHANSWEEAVSFWTISFAHELAHFESPLHDRQHGRAMEQAQRAILPGLPRVLACSWEVASTTARWHWHLQGKL</sequence>
<feature type="domain" description="Sacsin/Nov" evidence="2">
    <location>
        <begin position="17"/>
        <end position="126"/>
    </location>
</feature>
<proteinExistence type="predicted"/>
<gene>
    <name evidence="3" type="ORF">PGLA1383_LOCUS9053</name>
</gene>
<feature type="compositionally biased region" description="Low complexity" evidence="1">
    <location>
        <begin position="869"/>
        <end position="878"/>
    </location>
</feature>
<dbReference type="PANTHER" id="PTHR32387:SF0">
    <property type="entry name" value="PROTEIN NO VEIN"/>
    <property type="match status" value="1"/>
</dbReference>
<dbReference type="EMBL" id="CAJNNV010004216">
    <property type="protein sequence ID" value="CAE8590330.1"/>
    <property type="molecule type" value="Genomic_DNA"/>
</dbReference>
<keyword evidence="4" id="KW-1185">Reference proteome</keyword>
<evidence type="ECO:0000259" key="2">
    <source>
        <dbReference type="Pfam" id="PF25794"/>
    </source>
</evidence>
<dbReference type="OrthoDB" id="1262810at2759"/>
<evidence type="ECO:0000313" key="4">
    <source>
        <dbReference type="Proteomes" id="UP000654075"/>
    </source>
</evidence>
<feature type="compositionally biased region" description="Basic and acidic residues" evidence="1">
    <location>
        <begin position="1902"/>
        <end position="1915"/>
    </location>
</feature>
<dbReference type="Gene3D" id="3.30.565.10">
    <property type="entry name" value="Histidine kinase-like ATPase, C-terminal domain"/>
    <property type="match status" value="1"/>
</dbReference>
<name>A0A813DUX0_POLGL</name>
<organism evidence="3 4">
    <name type="scientific">Polarella glacialis</name>
    <name type="common">Dinoflagellate</name>
    <dbReference type="NCBI Taxonomy" id="89957"/>
    <lineage>
        <taxon>Eukaryota</taxon>
        <taxon>Sar</taxon>
        <taxon>Alveolata</taxon>
        <taxon>Dinophyceae</taxon>
        <taxon>Suessiales</taxon>
        <taxon>Suessiaceae</taxon>
        <taxon>Polarella</taxon>
    </lineage>
</organism>
<feature type="compositionally biased region" description="Polar residues" evidence="1">
    <location>
        <begin position="1802"/>
        <end position="1811"/>
    </location>
</feature>
<dbReference type="InterPro" id="IPR036890">
    <property type="entry name" value="HATPase_C_sf"/>
</dbReference>